<dbReference type="OrthoDB" id="758464at2"/>
<dbReference type="Proteomes" id="UP000324358">
    <property type="component" value="Unassembled WGS sequence"/>
</dbReference>
<name>A0A5D0QR45_9FLAO</name>
<sequence>MKYTWVFFMLFISQQLLASEWSCLKIYQQETGQQALSEKDWLTSDRRRNSQVWQQANTFNLENQLPSEYSTIRQRRDFYEWYYTAISEKGHDVVWPKMAHYISTKLRLTKAFPFTIFTNKSIKSYANQGSETVFMQVFSNLKILYNSESILKSEAALAWDEAILYKEQADWIQTIYNDIDENTLKTIEKMAKGKGFYSLMVPKAIRFKGDISNQNSRYQYALTQLRVYCKKRYE</sequence>
<feature type="signal peptide" evidence="1">
    <location>
        <begin position="1"/>
        <end position="18"/>
    </location>
</feature>
<accession>A0A5D0QR45</accession>
<evidence type="ECO:0000313" key="2">
    <source>
        <dbReference type="EMBL" id="TYB71673.1"/>
    </source>
</evidence>
<dbReference type="RefSeq" id="WP_066255349.1">
    <property type="nucleotide sequence ID" value="NZ_VSKL01000006.1"/>
</dbReference>
<keyword evidence="3" id="KW-1185">Reference proteome</keyword>
<evidence type="ECO:0000256" key="1">
    <source>
        <dbReference type="SAM" id="SignalP"/>
    </source>
</evidence>
<feature type="chain" id="PRO_5022743974" evidence="1">
    <location>
        <begin position="19"/>
        <end position="234"/>
    </location>
</feature>
<reference evidence="2 3" key="1">
    <citation type="submission" date="2019-08" db="EMBL/GenBank/DDBJ databases">
        <title>Genomes of Antarctic Bizionia species.</title>
        <authorList>
            <person name="Bowman J.P."/>
        </authorList>
    </citation>
    <scope>NUCLEOTIDE SEQUENCE [LARGE SCALE GENOMIC DNA]</scope>
    <source>
        <strain evidence="2 3">APA-1</strain>
    </source>
</reference>
<keyword evidence="1" id="KW-0732">Signal</keyword>
<proteinExistence type="predicted"/>
<evidence type="ECO:0000313" key="3">
    <source>
        <dbReference type="Proteomes" id="UP000324358"/>
    </source>
</evidence>
<dbReference type="AlphaFoldDB" id="A0A5D0QR45"/>
<protein>
    <submittedName>
        <fullName evidence="2">Insecticidal toxin complex protein</fullName>
    </submittedName>
</protein>
<dbReference type="EMBL" id="VSKL01000006">
    <property type="protein sequence ID" value="TYB71673.1"/>
    <property type="molecule type" value="Genomic_DNA"/>
</dbReference>
<organism evidence="2 3">
    <name type="scientific">Bizionia algoritergicola</name>
    <dbReference type="NCBI Taxonomy" id="291187"/>
    <lineage>
        <taxon>Bacteria</taxon>
        <taxon>Pseudomonadati</taxon>
        <taxon>Bacteroidota</taxon>
        <taxon>Flavobacteriia</taxon>
        <taxon>Flavobacteriales</taxon>
        <taxon>Flavobacteriaceae</taxon>
        <taxon>Bizionia</taxon>
    </lineage>
</organism>
<gene>
    <name evidence="2" type="ORF">ES675_14105</name>
</gene>
<comment type="caution">
    <text evidence="2">The sequence shown here is derived from an EMBL/GenBank/DDBJ whole genome shotgun (WGS) entry which is preliminary data.</text>
</comment>